<evidence type="ECO:0000313" key="2">
    <source>
        <dbReference type="EMBL" id="KAL1860318.1"/>
    </source>
</evidence>
<evidence type="ECO:0000256" key="1">
    <source>
        <dbReference type="SAM" id="MobiDB-lite"/>
    </source>
</evidence>
<dbReference type="EMBL" id="JAZHXJ010000468">
    <property type="protein sequence ID" value="KAL1860318.1"/>
    <property type="molecule type" value="Genomic_DNA"/>
</dbReference>
<feature type="region of interest" description="Disordered" evidence="1">
    <location>
        <begin position="1"/>
        <end position="25"/>
    </location>
</feature>
<organism evidence="2 3">
    <name type="scientific">Phialemonium thermophilum</name>
    <dbReference type="NCBI Taxonomy" id="223376"/>
    <lineage>
        <taxon>Eukaryota</taxon>
        <taxon>Fungi</taxon>
        <taxon>Dikarya</taxon>
        <taxon>Ascomycota</taxon>
        <taxon>Pezizomycotina</taxon>
        <taxon>Sordariomycetes</taxon>
        <taxon>Sordariomycetidae</taxon>
        <taxon>Cephalothecales</taxon>
        <taxon>Cephalothecaceae</taxon>
        <taxon>Phialemonium</taxon>
    </lineage>
</organism>
<comment type="caution">
    <text evidence="2">The sequence shown here is derived from an EMBL/GenBank/DDBJ whole genome shotgun (WGS) entry which is preliminary data.</text>
</comment>
<feature type="compositionally biased region" description="Basic and acidic residues" evidence="1">
    <location>
        <begin position="170"/>
        <end position="180"/>
    </location>
</feature>
<feature type="region of interest" description="Disordered" evidence="1">
    <location>
        <begin position="76"/>
        <end position="219"/>
    </location>
</feature>
<sequence>MAIGRARLSRGPIPRGRRRGGPLWRTRGRSYARSVLLLVLLVPPPARVRPAERRQHRRARHGRIHGVPAAGHVLVRPGHAQQPVVPGRDRPRRRRAALRAPDHPAATGSHPIAGLDGEGQEDRRRLDQRALGREGAGQQRGAAALATARAARDQHGEPRRRAIVQPGRAPRGEFEGEAALRGRRRGLRRDRLPRGTPGRRAEHHRGRGVGRHGGVHGHP</sequence>
<gene>
    <name evidence="2" type="ORF">VTK73DRAFT_7383</name>
</gene>
<reference evidence="2 3" key="1">
    <citation type="journal article" date="2024" name="Commun. Biol.">
        <title>Comparative genomic analysis of thermophilic fungi reveals convergent evolutionary adaptations and gene losses.</title>
        <authorList>
            <person name="Steindorff A.S."/>
            <person name="Aguilar-Pontes M.V."/>
            <person name="Robinson A.J."/>
            <person name="Andreopoulos B."/>
            <person name="LaButti K."/>
            <person name="Kuo A."/>
            <person name="Mondo S."/>
            <person name="Riley R."/>
            <person name="Otillar R."/>
            <person name="Haridas S."/>
            <person name="Lipzen A."/>
            <person name="Grimwood J."/>
            <person name="Schmutz J."/>
            <person name="Clum A."/>
            <person name="Reid I.D."/>
            <person name="Moisan M.C."/>
            <person name="Butler G."/>
            <person name="Nguyen T.T.M."/>
            <person name="Dewar K."/>
            <person name="Conant G."/>
            <person name="Drula E."/>
            <person name="Henrissat B."/>
            <person name="Hansel C."/>
            <person name="Singer S."/>
            <person name="Hutchinson M.I."/>
            <person name="de Vries R.P."/>
            <person name="Natvig D.O."/>
            <person name="Powell A.J."/>
            <person name="Tsang A."/>
            <person name="Grigoriev I.V."/>
        </authorList>
    </citation>
    <scope>NUCLEOTIDE SEQUENCE [LARGE SCALE GENOMIC DNA]</scope>
    <source>
        <strain evidence="2 3">ATCC 24622</strain>
    </source>
</reference>
<dbReference type="Proteomes" id="UP001586593">
    <property type="component" value="Unassembled WGS sequence"/>
</dbReference>
<feature type="compositionally biased region" description="Basic and acidic residues" evidence="1">
    <location>
        <begin position="120"/>
        <end position="132"/>
    </location>
</feature>
<feature type="compositionally biased region" description="Basic residues" evidence="1">
    <location>
        <begin position="15"/>
        <end position="25"/>
    </location>
</feature>
<name>A0ABR3WF54_9PEZI</name>
<keyword evidence="3" id="KW-1185">Reference proteome</keyword>
<feature type="compositionally biased region" description="Basic residues" evidence="1">
    <location>
        <begin position="201"/>
        <end position="219"/>
    </location>
</feature>
<evidence type="ECO:0000313" key="3">
    <source>
        <dbReference type="Proteomes" id="UP001586593"/>
    </source>
</evidence>
<accession>A0ABR3WF54</accession>
<feature type="compositionally biased region" description="Low complexity" evidence="1">
    <location>
        <begin position="136"/>
        <end position="149"/>
    </location>
</feature>
<protein>
    <submittedName>
        <fullName evidence="2">Uncharacterized protein</fullName>
    </submittedName>
</protein>
<feature type="compositionally biased region" description="Basic and acidic residues" evidence="1">
    <location>
        <begin position="150"/>
        <end position="160"/>
    </location>
</feature>
<proteinExistence type="predicted"/>